<protein>
    <submittedName>
        <fullName evidence="1">Uncharacterized protein</fullName>
    </submittedName>
</protein>
<organism evidence="1">
    <name type="scientific">Brassica cretica</name>
    <name type="common">Mustard</name>
    <dbReference type="NCBI Taxonomy" id="69181"/>
    <lineage>
        <taxon>Eukaryota</taxon>
        <taxon>Viridiplantae</taxon>
        <taxon>Streptophyta</taxon>
        <taxon>Embryophyta</taxon>
        <taxon>Tracheophyta</taxon>
        <taxon>Spermatophyta</taxon>
        <taxon>Magnoliopsida</taxon>
        <taxon>eudicotyledons</taxon>
        <taxon>Gunneridae</taxon>
        <taxon>Pentapetalae</taxon>
        <taxon>rosids</taxon>
        <taxon>malvids</taxon>
        <taxon>Brassicales</taxon>
        <taxon>Brassicaceae</taxon>
        <taxon>Brassiceae</taxon>
        <taxon>Brassica</taxon>
    </lineage>
</organism>
<proteinExistence type="predicted"/>
<dbReference type="AlphaFoldDB" id="A0A8S9JT32"/>
<dbReference type="EMBL" id="QGKY02000246">
    <property type="protein sequence ID" value="KAF2585305.1"/>
    <property type="molecule type" value="Genomic_DNA"/>
</dbReference>
<evidence type="ECO:0000313" key="1">
    <source>
        <dbReference type="EMBL" id="KAF2585305.1"/>
    </source>
</evidence>
<sequence>MHGDTSCSTCLSAWPGHIQNATTPPRCQAAGLELMHGDTLSHTCRSACFDCMRGDTSCLVDPPLASTCQAACTASIHGDTSSFCRHSACWTVDTMF</sequence>
<reference evidence="1" key="1">
    <citation type="submission" date="2019-12" db="EMBL/GenBank/DDBJ databases">
        <title>Genome sequencing and annotation of Brassica cretica.</title>
        <authorList>
            <person name="Studholme D.J."/>
            <person name="Sarris P.F."/>
        </authorList>
    </citation>
    <scope>NUCLEOTIDE SEQUENCE</scope>
    <source>
        <strain evidence="1">PFS-102/07</strain>
        <tissue evidence="1">Leaf</tissue>
    </source>
</reference>
<comment type="caution">
    <text evidence="1">The sequence shown here is derived from an EMBL/GenBank/DDBJ whole genome shotgun (WGS) entry which is preliminary data.</text>
</comment>
<name>A0A8S9JT32_BRACR</name>
<gene>
    <name evidence="1" type="ORF">F2Q70_00035617</name>
</gene>
<accession>A0A8S9JT32</accession>